<dbReference type="Proteomes" id="UP000010843">
    <property type="component" value="Chromosome"/>
</dbReference>
<organism evidence="1 2">
    <name type="scientific">Natrinema pellirubrum (strain DSM 15624 / CIP 106293 / JCM 10476 / NCIMB 786 / 157)</name>
    <dbReference type="NCBI Taxonomy" id="797303"/>
    <lineage>
        <taxon>Archaea</taxon>
        <taxon>Methanobacteriati</taxon>
        <taxon>Methanobacteriota</taxon>
        <taxon>Stenosarchaea group</taxon>
        <taxon>Halobacteria</taxon>
        <taxon>Halobacteriales</taxon>
        <taxon>Natrialbaceae</taxon>
        <taxon>Natrinema</taxon>
    </lineage>
</organism>
<proteinExistence type="predicted"/>
<name>L0JJK2_NATP1</name>
<protein>
    <submittedName>
        <fullName evidence="1">Uncharacterized protein</fullName>
    </submittedName>
</protein>
<dbReference type="AlphaFoldDB" id="L0JJK2"/>
<sequence length="38" mass="4221">MTVHESVLGTSLVQYFDRLEPIGIVLLERGRGISGFDD</sequence>
<dbReference type="STRING" id="797303.Natpe_0845"/>
<evidence type="ECO:0000313" key="2">
    <source>
        <dbReference type="Proteomes" id="UP000010843"/>
    </source>
</evidence>
<evidence type="ECO:0000313" key="1">
    <source>
        <dbReference type="EMBL" id="AGB30762.1"/>
    </source>
</evidence>
<dbReference type="KEGG" id="npe:Natpe_0845"/>
<dbReference type="HOGENOM" id="CLU_3323062_0_0_2"/>
<dbReference type="EMBL" id="CP003372">
    <property type="protein sequence ID" value="AGB30762.1"/>
    <property type="molecule type" value="Genomic_DNA"/>
</dbReference>
<accession>L0JJK2</accession>
<reference evidence="2" key="1">
    <citation type="submission" date="2012-02" db="EMBL/GenBank/DDBJ databases">
        <title>Complete sequence of chromosome of Natrinema pellirubrum DSM 15624.</title>
        <authorList>
            <person name="Lucas S."/>
            <person name="Han J."/>
            <person name="Lapidus A."/>
            <person name="Cheng J.-F."/>
            <person name="Goodwin L."/>
            <person name="Pitluck S."/>
            <person name="Peters L."/>
            <person name="Teshima H."/>
            <person name="Detter J.C."/>
            <person name="Han C."/>
            <person name="Tapia R."/>
            <person name="Land M."/>
            <person name="Hauser L."/>
            <person name="Kyrpides N."/>
            <person name="Ivanova N."/>
            <person name="Pagani I."/>
            <person name="Sproer C."/>
            <person name="Anderson I."/>
            <person name="Woyke T."/>
        </authorList>
    </citation>
    <scope>NUCLEOTIDE SEQUENCE [LARGE SCALE GENOMIC DNA]</scope>
    <source>
        <strain evidence="2">DSM 15624 / JCM 10476 / NCIMB 786</strain>
    </source>
</reference>
<gene>
    <name evidence="1" type="ordered locus">Natpe_0845</name>
</gene>